<evidence type="ECO:0000313" key="10">
    <source>
        <dbReference type="EMBL" id="KYM94940.1"/>
    </source>
</evidence>
<dbReference type="InterPro" id="IPR032710">
    <property type="entry name" value="NTF2-like_dom_sf"/>
</dbReference>
<dbReference type="PANTHER" id="PTHR10662:SF22">
    <property type="entry name" value="NUCLEAR RNA EXPORT FACTOR 1"/>
    <property type="match status" value="1"/>
</dbReference>
<dbReference type="GO" id="GO:0005634">
    <property type="term" value="C:nucleus"/>
    <property type="evidence" value="ECO:0007669"/>
    <property type="project" value="UniProtKB-SubCell"/>
</dbReference>
<dbReference type="InterPro" id="IPR009060">
    <property type="entry name" value="UBA-like_sf"/>
</dbReference>
<accession>A0A195C2W9</accession>
<dbReference type="InterPro" id="IPR057125">
    <property type="entry name" value="NXF1/2/3/5-like_LRR"/>
</dbReference>
<evidence type="ECO:0000256" key="4">
    <source>
        <dbReference type="ARBA" id="ARBA00022614"/>
    </source>
</evidence>
<dbReference type="GO" id="GO:0016973">
    <property type="term" value="P:poly(A)+ mRNA export from nucleus"/>
    <property type="evidence" value="ECO:0007669"/>
    <property type="project" value="TreeGrafter"/>
</dbReference>
<proteinExistence type="inferred from homology"/>
<evidence type="ECO:0000256" key="6">
    <source>
        <dbReference type="ARBA" id="ARBA00022816"/>
    </source>
</evidence>
<dbReference type="InterPro" id="IPR002075">
    <property type="entry name" value="NTF2_dom"/>
</dbReference>
<evidence type="ECO:0000313" key="11">
    <source>
        <dbReference type="Proteomes" id="UP000078542"/>
    </source>
</evidence>
<evidence type="ECO:0000256" key="7">
    <source>
        <dbReference type="ARBA" id="ARBA00023242"/>
    </source>
</evidence>
<dbReference type="InterPro" id="IPR012677">
    <property type="entry name" value="Nucleotide-bd_a/b_plait_sf"/>
</dbReference>
<dbReference type="InterPro" id="IPR032675">
    <property type="entry name" value="LRR_dom_sf"/>
</dbReference>
<dbReference type="InterPro" id="IPR030217">
    <property type="entry name" value="NXF_fam"/>
</dbReference>
<dbReference type="PROSITE" id="PS50177">
    <property type="entry name" value="NTF2_DOMAIN"/>
    <property type="match status" value="1"/>
</dbReference>
<dbReference type="Gene3D" id="3.10.450.50">
    <property type="match status" value="1"/>
</dbReference>
<dbReference type="SUPFAM" id="SSF54928">
    <property type="entry name" value="RNA-binding domain, RBD"/>
    <property type="match status" value="1"/>
</dbReference>
<dbReference type="Gene3D" id="3.80.10.10">
    <property type="entry name" value="Ribonuclease Inhibitor"/>
    <property type="match status" value="1"/>
</dbReference>
<feature type="domain" description="TAP-C" evidence="9">
    <location>
        <begin position="475"/>
        <end position="529"/>
    </location>
</feature>
<dbReference type="AlphaFoldDB" id="A0A195C2W9"/>
<comment type="similarity">
    <text evidence="2">Belongs to the NXF family.</text>
</comment>
<evidence type="ECO:0000256" key="5">
    <source>
        <dbReference type="ARBA" id="ARBA00022737"/>
    </source>
</evidence>
<dbReference type="OrthoDB" id="25872at2759"/>
<dbReference type="STRING" id="456900.A0A195C2W9"/>
<dbReference type="Proteomes" id="UP000078542">
    <property type="component" value="Unassembled WGS sequence"/>
</dbReference>
<dbReference type="PROSITE" id="PS51450">
    <property type="entry name" value="LRR"/>
    <property type="match status" value="1"/>
</dbReference>
<reference evidence="10 11" key="1">
    <citation type="submission" date="2016-03" db="EMBL/GenBank/DDBJ databases">
        <title>Cyphomyrmex costatus WGS genome.</title>
        <authorList>
            <person name="Nygaard S."/>
            <person name="Hu H."/>
            <person name="Boomsma J."/>
            <person name="Zhang G."/>
        </authorList>
    </citation>
    <scope>NUCLEOTIDE SEQUENCE [LARGE SCALE GENOMIC DNA]</scope>
    <source>
        <strain evidence="10">MS0001</strain>
        <tissue evidence="10">Whole body</tissue>
    </source>
</reference>
<dbReference type="SUPFAM" id="SSF54427">
    <property type="entry name" value="NTF2-like"/>
    <property type="match status" value="1"/>
</dbReference>
<dbReference type="Pfam" id="PF22602">
    <property type="entry name" value="NXF_NTF2"/>
    <property type="match status" value="1"/>
</dbReference>
<dbReference type="GO" id="GO:0003723">
    <property type="term" value="F:RNA binding"/>
    <property type="evidence" value="ECO:0007669"/>
    <property type="project" value="TreeGrafter"/>
</dbReference>
<keyword evidence="5" id="KW-0677">Repeat</keyword>
<dbReference type="PROSITE" id="PS51281">
    <property type="entry name" value="TAP_C"/>
    <property type="match status" value="1"/>
</dbReference>
<dbReference type="Pfam" id="PF03943">
    <property type="entry name" value="TAP_C"/>
    <property type="match status" value="1"/>
</dbReference>
<dbReference type="Gene3D" id="3.30.70.330">
    <property type="match status" value="1"/>
</dbReference>
<protein>
    <submittedName>
        <fullName evidence="10">Nuclear RNA export factor 1</fullName>
    </submittedName>
</protein>
<organism evidence="10 11">
    <name type="scientific">Cyphomyrmex costatus</name>
    <dbReference type="NCBI Taxonomy" id="456900"/>
    <lineage>
        <taxon>Eukaryota</taxon>
        <taxon>Metazoa</taxon>
        <taxon>Ecdysozoa</taxon>
        <taxon>Arthropoda</taxon>
        <taxon>Hexapoda</taxon>
        <taxon>Insecta</taxon>
        <taxon>Pterygota</taxon>
        <taxon>Neoptera</taxon>
        <taxon>Endopterygota</taxon>
        <taxon>Hymenoptera</taxon>
        <taxon>Apocrita</taxon>
        <taxon>Aculeata</taxon>
        <taxon>Formicoidea</taxon>
        <taxon>Formicidae</taxon>
        <taxon>Myrmicinae</taxon>
        <taxon>Cyphomyrmex</taxon>
    </lineage>
</organism>
<keyword evidence="6" id="KW-0509">mRNA transport</keyword>
<dbReference type="SUPFAM" id="SSF46934">
    <property type="entry name" value="UBA-like"/>
    <property type="match status" value="1"/>
</dbReference>
<evidence type="ECO:0000259" key="8">
    <source>
        <dbReference type="PROSITE" id="PS50177"/>
    </source>
</evidence>
<keyword evidence="7" id="KW-0539">Nucleus</keyword>
<dbReference type="InterPro" id="IPR035979">
    <property type="entry name" value="RBD_domain_sf"/>
</dbReference>
<dbReference type="InterPro" id="IPR005637">
    <property type="entry name" value="TAP_C_dom"/>
</dbReference>
<keyword evidence="11" id="KW-1185">Reference proteome</keyword>
<evidence type="ECO:0000256" key="2">
    <source>
        <dbReference type="ARBA" id="ARBA00009285"/>
    </source>
</evidence>
<dbReference type="KEGG" id="ccoa:108780849"/>
<keyword evidence="3" id="KW-0813">Transport</keyword>
<evidence type="ECO:0000256" key="3">
    <source>
        <dbReference type="ARBA" id="ARBA00022448"/>
    </source>
</evidence>
<evidence type="ECO:0000256" key="1">
    <source>
        <dbReference type="ARBA" id="ARBA00004123"/>
    </source>
</evidence>
<dbReference type="SUPFAM" id="SSF52058">
    <property type="entry name" value="L domain-like"/>
    <property type="match status" value="1"/>
</dbReference>
<comment type="subcellular location">
    <subcellularLocation>
        <location evidence="1">Nucleus</location>
    </subcellularLocation>
</comment>
<evidence type="ECO:0000259" key="9">
    <source>
        <dbReference type="PROSITE" id="PS51281"/>
    </source>
</evidence>
<name>A0A195C2W9_9HYME</name>
<dbReference type="PANTHER" id="PTHR10662">
    <property type="entry name" value="NUCLEAR RNA EXPORT FACTOR"/>
    <property type="match status" value="1"/>
</dbReference>
<sequence>MQMKQDNIKVLNSPVKPLVLDTAFAIRIAMGAKLPQVRTLMNRPDLWHKIKVLKGGQFDKATVLRGILKAVEPNDLIPVRYQVCGEDAYFVARNCGPALEMLCKANMIIKNTNGDAIILVVTLGFGSIEGLKIHLQPILLTALTKRYDPNEKTLNLESFHTEPDIDKNVYCPLSQLRTSIHVLKLAKTSIATFEHLNLQHNELFNISAIENSELTSIKYLDLRHNNLLNMNTLAPLRNLEIIKLWLDGNPLCENYSTAKQYVESAKRYCPHLKELDGVSIVERMPLIYKDYFPNDKTQYFAHAFASHFFSLFDQLDRTVLRGLYHKNAVYSMTFAIPHNIAQKTGLNQYTFNRNLLKKGLKKNTCIFFGQEDILAAYSKLPRSYHDKSSFTYDIMCDNDKCVVFSVSGLFKKLSSGTNVLSFCRTFVLMASPDNEYHILNDQYHIWAAPSNVTPDKIVVVHSFENETGPVCFSENEKAILIKRIRQITAMNKEWSETYLVAAEWDMRKTIIDFMKDFKNSSIPEHAFAS</sequence>
<gene>
    <name evidence="10" type="ORF">ALC62_14535</name>
</gene>
<feature type="domain" description="NTF2" evidence="8">
    <location>
        <begin position="300"/>
        <end position="445"/>
    </location>
</feature>
<dbReference type="InterPro" id="IPR001611">
    <property type="entry name" value="Leu-rich_rpt"/>
</dbReference>
<dbReference type="Pfam" id="PF24048">
    <property type="entry name" value="LRR_NXF1-5"/>
    <property type="match status" value="1"/>
</dbReference>
<keyword evidence="4" id="KW-0433">Leucine-rich repeat</keyword>
<dbReference type="SMART" id="SM00804">
    <property type="entry name" value="TAP_C"/>
    <property type="match status" value="1"/>
</dbReference>
<dbReference type="EMBL" id="KQ978344">
    <property type="protein sequence ID" value="KYM94940.1"/>
    <property type="molecule type" value="Genomic_DNA"/>
</dbReference>
<dbReference type="Gene3D" id="1.10.8.10">
    <property type="entry name" value="DNA helicase RuvA subunit, C-terminal domain"/>
    <property type="match status" value="1"/>
</dbReference>
<dbReference type="InterPro" id="IPR018222">
    <property type="entry name" value="Nuclear_transport_factor_2_euk"/>
</dbReference>